<evidence type="ECO:0000313" key="5">
    <source>
        <dbReference type="EMBL" id="OQO07455.1"/>
    </source>
</evidence>
<dbReference type="PANTHER" id="PTHR43004">
    <property type="entry name" value="TRK SYSTEM POTASSIUM UPTAKE PROTEIN"/>
    <property type="match status" value="1"/>
</dbReference>
<keyword evidence="2" id="KW-0274">FAD</keyword>
<sequence length="581" mass="64310">METVQVLIIGAGPAGATLAFHLGKLGIRSIVISRHHGTANTPRAHIFNQRAMEVLRDGGLEARVAKVASDASDMQHTSWSNTLAGEEYGRMWSWGNKPSEKHRYEMASPCPMSDLPQSYLEPILVEAAVENGAEARFGHEFISLDDQGDSVVATIRRRDDAKEYQVRCDYLIGADGARSPVIEALQIPIVGKTINSAFNVHIEADLTQFLINRPGSLNWILNNDAPEWSAVGNFRMVRPWTEFVVSMHPAKKDGEVFEPSEAQIKGRLHQMIGNTDVPIKILSTFRWNINDQVAETWQKGRVMCIGDAVHRHPPINGLGSNTCISDAFNLAWKLAYVLKSLAGPALLNTLTVERKPVGDGVVRRANTGMEAHRSLWSILGLTHEARKSAMAQLERKDEAGKQARKCLQDAFEATDAELQALGIQMNQFYMGSLATFVANGDTPPQCDSLNTLKEVAVSTFPGFHLPHVWVAASGQLPRVSTLDLCGHGRFTVLTGRGGECWIDAAKRLSNREGHPEIAAYRIGFRCDFMDCYRDWERVRGVEDEGVVLVRPDHFVAWRYKDASDEAVTLLRTALRKVLALG</sequence>
<evidence type="ECO:0000259" key="4">
    <source>
        <dbReference type="Pfam" id="PF01494"/>
    </source>
</evidence>
<dbReference type="AlphaFoldDB" id="A0A1V8T7S9"/>
<dbReference type="Pfam" id="PF01494">
    <property type="entry name" value="FAD_binding_3"/>
    <property type="match status" value="1"/>
</dbReference>
<dbReference type="OrthoDB" id="2690153at2759"/>
<gene>
    <name evidence="5" type="ORF">B0A48_07152</name>
</gene>
<dbReference type="Gene3D" id="3.30.9.10">
    <property type="entry name" value="D-Amino Acid Oxidase, subunit A, domain 2"/>
    <property type="match status" value="1"/>
</dbReference>
<dbReference type="Gene3D" id="3.50.50.60">
    <property type="entry name" value="FAD/NAD(P)-binding domain"/>
    <property type="match status" value="1"/>
</dbReference>
<comment type="caution">
    <text evidence="5">The sequence shown here is derived from an EMBL/GenBank/DDBJ whole genome shotgun (WGS) entry which is preliminary data.</text>
</comment>
<dbReference type="Gene3D" id="3.40.30.120">
    <property type="match status" value="1"/>
</dbReference>
<keyword evidence="3" id="KW-0560">Oxidoreductase</keyword>
<organism evidence="5 6">
    <name type="scientific">Cryoendolithus antarcticus</name>
    <dbReference type="NCBI Taxonomy" id="1507870"/>
    <lineage>
        <taxon>Eukaryota</taxon>
        <taxon>Fungi</taxon>
        <taxon>Dikarya</taxon>
        <taxon>Ascomycota</taxon>
        <taxon>Pezizomycotina</taxon>
        <taxon>Dothideomycetes</taxon>
        <taxon>Dothideomycetidae</taxon>
        <taxon>Cladosporiales</taxon>
        <taxon>Cladosporiaceae</taxon>
        <taxon>Cryoendolithus</taxon>
    </lineage>
</organism>
<dbReference type="PANTHER" id="PTHR43004:SF8">
    <property type="entry name" value="FAD-BINDING DOMAIN-CONTAINING PROTEIN-RELATED"/>
    <property type="match status" value="1"/>
</dbReference>
<feature type="domain" description="FAD-binding" evidence="4">
    <location>
        <begin position="4"/>
        <end position="365"/>
    </location>
</feature>
<dbReference type="Pfam" id="PF21274">
    <property type="entry name" value="Rng_hyd_C"/>
    <property type="match status" value="1"/>
</dbReference>
<evidence type="ECO:0000256" key="3">
    <source>
        <dbReference type="ARBA" id="ARBA00023002"/>
    </source>
</evidence>
<proteinExistence type="predicted"/>
<dbReference type="PRINTS" id="PR00420">
    <property type="entry name" value="RNGMNOXGNASE"/>
</dbReference>
<dbReference type="EMBL" id="NAJO01000014">
    <property type="protein sequence ID" value="OQO07455.1"/>
    <property type="molecule type" value="Genomic_DNA"/>
</dbReference>
<dbReference type="SUPFAM" id="SSF51905">
    <property type="entry name" value="FAD/NAD(P)-binding domain"/>
    <property type="match status" value="1"/>
</dbReference>
<dbReference type="InterPro" id="IPR036188">
    <property type="entry name" value="FAD/NAD-bd_sf"/>
</dbReference>
<name>A0A1V8T7S9_9PEZI</name>
<dbReference type="GO" id="GO:0071949">
    <property type="term" value="F:FAD binding"/>
    <property type="evidence" value="ECO:0007669"/>
    <property type="project" value="InterPro"/>
</dbReference>
<dbReference type="STRING" id="1507870.A0A1V8T7S9"/>
<dbReference type="Proteomes" id="UP000192596">
    <property type="component" value="Unassembled WGS sequence"/>
</dbReference>
<evidence type="ECO:0000313" key="6">
    <source>
        <dbReference type="Proteomes" id="UP000192596"/>
    </source>
</evidence>
<keyword evidence="6" id="KW-1185">Reference proteome</keyword>
<accession>A0A1V8T7S9</accession>
<keyword evidence="1" id="KW-0285">Flavoprotein</keyword>
<evidence type="ECO:0000256" key="1">
    <source>
        <dbReference type="ARBA" id="ARBA00022630"/>
    </source>
</evidence>
<reference evidence="6" key="1">
    <citation type="submission" date="2017-03" db="EMBL/GenBank/DDBJ databases">
        <title>Genomes of endolithic fungi from Antarctica.</title>
        <authorList>
            <person name="Coleine C."/>
            <person name="Masonjones S."/>
            <person name="Stajich J.E."/>
        </authorList>
    </citation>
    <scope>NUCLEOTIDE SEQUENCE [LARGE SCALE GENOMIC DNA]</scope>
    <source>
        <strain evidence="6">CCFEE 5527</strain>
    </source>
</reference>
<dbReference type="InterPro" id="IPR002938">
    <property type="entry name" value="FAD-bd"/>
</dbReference>
<dbReference type="InParanoid" id="A0A1V8T7S9"/>
<dbReference type="GO" id="GO:0016709">
    <property type="term" value="F:oxidoreductase activity, acting on paired donors, with incorporation or reduction of molecular oxygen, NAD(P)H as one donor, and incorporation of one atom of oxygen"/>
    <property type="evidence" value="ECO:0007669"/>
    <property type="project" value="UniProtKB-ARBA"/>
</dbReference>
<dbReference type="InterPro" id="IPR050641">
    <property type="entry name" value="RIFMO-like"/>
</dbReference>
<evidence type="ECO:0000256" key="2">
    <source>
        <dbReference type="ARBA" id="ARBA00022827"/>
    </source>
</evidence>
<protein>
    <recommendedName>
        <fullName evidence="4">FAD-binding domain-containing protein</fullName>
    </recommendedName>
</protein>